<evidence type="ECO:0000256" key="3">
    <source>
        <dbReference type="ARBA" id="ARBA00022490"/>
    </source>
</evidence>
<evidence type="ECO:0000313" key="12">
    <source>
        <dbReference type="EMBL" id="SDY52259.1"/>
    </source>
</evidence>
<feature type="domain" description="DALR anticodon binding" evidence="11">
    <location>
        <begin position="585"/>
        <end position="680"/>
    </location>
</feature>
<dbReference type="PROSITE" id="PS50861">
    <property type="entry name" value="AA_TRNA_LIGASE_II_GLYAB"/>
    <property type="match status" value="1"/>
</dbReference>
<evidence type="ECO:0000256" key="7">
    <source>
        <dbReference type="ARBA" id="ARBA00022917"/>
    </source>
</evidence>
<evidence type="ECO:0000256" key="2">
    <source>
        <dbReference type="ARBA" id="ARBA00008226"/>
    </source>
</evidence>
<keyword evidence="5 10" id="KW-0547">Nucleotide-binding</keyword>
<keyword evidence="4 10" id="KW-0436">Ligase</keyword>
<dbReference type="GO" id="GO:0004820">
    <property type="term" value="F:glycine-tRNA ligase activity"/>
    <property type="evidence" value="ECO:0007669"/>
    <property type="project" value="UniProtKB-UniRule"/>
</dbReference>
<dbReference type="HAMAP" id="MF_00255">
    <property type="entry name" value="Gly_tRNA_synth_beta"/>
    <property type="match status" value="1"/>
</dbReference>
<evidence type="ECO:0000256" key="6">
    <source>
        <dbReference type="ARBA" id="ARBA00022840"/>
    </source>
</evidence>
<evidence type="ECO:0000313" key="13">
    <source>
        <dbReference type="Proteomes" id="UP000198935"/>
    </source>
</evidence>
<sequence length="700" mass="79434">MNKHTFLLEIGLEEMPARFVSASIRQLTAKVDSWLHDHQLAFESIHAYATPRRLAVLVKGLAEKQGDKEEEVRGPAKKIALDQEGNWTKAAQGFSRGQGVDVADLYFQEIKGEEYVFVKKFTEGRQTTALLPEIKEVVTGLQFPKNMKWGSHQLRYVRPIKWIVAMFGKDVIPFEITGVETAVRTLGHRFLGKQIELAHADDYAEALLREFVLPDPEERKAAIRSQIQHIADAEGWNIPIDEGLLEEVTNLVEYPTALYGQFDERFLNVPEDVLITSMREHQRYFPVKDKAGNLLPYFVTVRNGDHRHLENVQKGNEKVLRARLADAEFFYHEDLKQPLENGLKRLETIVYHEELGSIGDKVRRIKELAQQLGELAGLPNEQLEYVRRAAELCKADLVTQMVYEFPELEGKMGEEYARKSGEAPEVATAIYEHYLPKQSGDPVPATDIGAVVSIADKLDTVVSSFGIGQIPTGSQDPHGLRRQAAGIVQIFLDRNWKVDMLKVVDQAIKLCEKKGLLKRGQEDIRNDLVEFLKLRIKNLLQERGVQYDVIDAVLNTDIGNVQALVQKAQFLMERHSEEEFKHAVEAFSRVTNIAKKTSDPSRAVSEALLQKKEERELQRVTEEISGVMPELLTKGEIAAAYEELKRLTPVIHDYFDNIMVMAEDAEVKANRLAQMTETSRLILVFADFQAIVFHSEVESS</sequence>
<dbReference type="PRINTS" id="PR01045">
    <property type="entry name" value="TRNASYNTHGB"/>
</dbReference>
<dbReference type="GO" id="GO:0005829">
    <property type="term" value="C:cytosol"/>
    <property type="evidence" value="ECO:0007669"/>
    <property type="project" value="TreeGrafter"/>
</dbReference>
<accession>A0A1H3KJL6</accession>
<keyword evidence="13" id="KW-1185">Reference proteome</keyword>
<organism evidence="12 13">
    <name type="scientific">Evansella caseinilytica</name>
    <dbReference type="NCBI Taxonomy" id="1503961"/>
    <lineage>
        <taxon>Bacteria</taxon>
        <taxon>Bacillati</taxon>
        <taxon>Bacillota</taxon>
        <taxon>Bacilli</taxon>
        <taxon>Bacillales</taxon>
        <taxon>Bacillaceae</taxon>
        <taxon>Evansella</taxon>
    </lineage>
</organism>
<dbReference type="GO" id="GO:0006420">
    <property type="term" value="P:arginyl-tRNA aminoacylation"/>
    <property type="evidence" value="ECO:0007669"/>
    <property type="project" value="InterPro"/>
</dbReference>
<comment type="subcellular location">
    <subcellularLocation>
        <location evidence="1 10">Cytoplasm</location>
    </subcellularLocation>
</comment>
<dbReference type="Pfam" id="PF05746">
    <property type="entry name" value="DALR_1"/>
    <property type="match status" value="1"/>
</dbReference>
<dbReference type="GO" id="GO:0005524">
    <property type="term" value="F:ATP binding"/>
    <property type="evidence" value="ECO:0007669"/>
    <property type="project" value="UniProtKB-UniRule"/>
</dbReference>
<dbReference type="InterPro" id="IPR015944">
    <property type="entry name" value="Gly-tRNA-synth_bsu"/>
</dbReference>
<dbReference type="AlphaFoldDB" id="A0A1H3KJL6"/>
<evidence type="ECO:0000256" key="5">
    <source>
        <dbReference type="ARBA" id="ARBA00022741"/>
    </source>
</evidence>
<dbReference type="EC" id="6.1.1.14" evidence="10"/>
<keyword evidence="3 10" id="KW-0963">Cytoplasm</keyword>
<dbReference type="GO" id="GO:0006426">
    <property type="term" value="P:glycyl-tRNA aminoacylation"/>
    <property type="evidence" value="ECO:0007669"/>
    <property type="project" value="UniProtKB-UniRule"/>
</dbReference>
<dbReference type="InterPro" id="IPR006194">
    <property type="entry name" value="Gly-tRNA-synth_heterodimer"/>
</dbReference>
<dbReference type="InterPro" id="IPR008909">
    <property type="entry name" value="DALR_anticod-bd"/>
</dbReference>
<comment type="catalytic activity">
    <reaction evidence="9 10">
        <text>tRNA(Gly) + glycine + ATP = glycyl-tRNA(Gly) + AMP + diphosphate</text>
        <dbReference type="Rhea" id="RHEA:16013"/>
        <dbReference type="Rhea" id="RHEA-COMP:9664"/>
        <dbReference type="Rhea" id="RHEA-COMP:9683"/>
        <dbReference type="ChEBI" id="CHEBI:30616"/>
        <dbReference type="ChEBI" id="CHEBI:33019"/>
        <dbReference type="ChEBI" id="CHEBI:57305"/>
        <dbReference type="ChEBI" id="CHEBI:78442"/>
        <dbReference type="ChEBI" id="CHEBI:78522"/>
        <dbReference type="ChEBI" id="CHEBI:456215"/>
        <dbReference type="EC" id="6.1.1.14"/>
    </reaction>
</comment>
<dbReference type="Pfam" id="PF02092">
    <property type="entry name" value="tRNA_synt_2f"/>
    <property type="match status" value="1"/>
</dbReference>
<reference evidence="13" key="1">
    <citation type="submission" date="2016-10" db="EMBL/GenBank/DDBJ databases">
        <authorList>
            <person name="Varghese N."/>
            <person name="Submissions S."/>
        </authorList>
    </citation>
    <scope>NUCLEOTIDE SEQUENCE [LARGE SCALE GENOMIC DNA]</scope>
    <source>
        <strain evidence="13">SP</strain>
    </source>
</reference>
<comment type="subunit">
    <text evidence="10">Tetramer of two alpha and two beta subunits.</text>
</comment>
<dbReference type="NCBIfam" id="TIGR00211">
    <property type="entry name" value="glyS"/>
    <property type="match status" value="1"/>
</dbReference>
<name>A0A1H3KJL6_9BACI</name>
<dbReference type="OrthoDB" id="9775440at2"/>
<evidence type="ECO:0000256" key="10">
    <source>
        <dbReference type="HAMAP-Rule" id="MF_00255"/>
    </source>
</evidence>
<evidence type="ECO:0000259" key="11">
    <source>
        <dbReference type="Pfam" id="PF05746"/>
    </source>
</evidence>
<evidence type="ECO:0000256" key="8">
    <source>
        <dbReference type="ARBA" id="ARBA00023146"/>
    </source>
</evidence>
<keyword evidence="6 10" id="KW-0067">ATP-binding</keyword>
<gene>
    <name evidence="10" type="primary">glyS</name>
    <name evidence="12" type="ORF">SAMN05421736_102171</name>
</gene>
<comment type="similarity">
    <text evidence="2 10">Belongs to the class-II aminoacyl-tRNA synthetase family.</text>
</comment>
<dbReference type="STRING" id="1503961.SAMN05421736_102171"/>
<dbReference type="EMBL" id="FNPI01000002">
    <property type="protein sequence ID" value="SDY52259.1"/>
    <property type="molecule type" value="Genomic_DNA"/>
</dbReference>
<evidence type="ECO:0000256" key="9">
    <source>
        <dbReference type="ARBA" id="ARBA00047937"/>
    </source>
</evidence>
<dbReference type="PANTHER" id="PTHR30075">
    <property type="entry name" value="GLYCYL-TRNA SYNTHETASE"/>
    <property type="match status" value="1"/>
</dbReference>
<proteinExistence type="inferred from homology"/>
<dbReference type="PANTHER" id="PTHR30075:SF2">
    <property type="entry name" value="GLYCINE--TRNA LIGASE, CHLOROPLASTIC_MITOCHONDRIAL 2"/>
    <property type="match status" value="1"/>
</dbReference>
<keyword evidence="7 10" id="KW-0648">Protein biosynthesis</keyword>
<dbReference type="GO" id="GO:0004814">
    <property type="term" value="F:arginine-tRNA ligase activity"/>
    <property type="evidence" value="ECO:0007669"/>
    <property type="project" value="InterPro"/>
</dbReference>
<evidence type="ECO:0000256" key="4">
    <source>
        <dbReference type="ARBA" id="ARBA00022598"/>
    </source>
</evidence>
<keyword evidence="8 10" id="KW-0030">Aminoacyl-tRNA synthetase</keyword>
<dbReference type="Proteomes" id="UP000198935">
    <property type="component" value="Unassembled WGS sequence"/>
</dbReference>
<dbReference type="SUPFAM" id="SSF109604">
    <property type="entry name" value="HD-domain/PDEase-like"/>
    <property type="match status" value="1"/>
</dbReference>
<evidence type="ECO:0000256" key="1">
    <source>
        <dbReference type="ARBA" id="ARBA00004496"/>
    </source>
</evidence>
<protein>
    <recommendedName>
        <fullName evidence="10">Glycine--tRNA ligase beta subunit</fullName>
        <ecNumber evidence="10">6.1.1.14</ecNumber>
    </recommendedName>
    <alternativeName>
        <fullName evidence="10">Glycyl-tRNA synthetase beta subunit</fullName>
        <shortName evidence="10">GlyRS</shortName>
    </alternativeName>
</protein>